<dbReference type="RefSeq" id="NP_500268.1">
    <property type="nucleotide sequence ID" value="NM_067867.1"/>
</dbReference>
<feature type="compositionally biased region" description="Acidic residues" evidence="1">
    <location>
        <begin position="94"/>
        <end position="107"/>
    </location>
</feature>
<protein>
    <submittedName>
        <fullName evidence="2">Intraflagellar transport protein 46 homolog</fullName>
    </submittedName>
</protein>
<feature type="compositionally biased region" description="Low complexity" evidence="1">
    <location>
        <begin position="1"/>
        <end position="15"/>
    </location>
</feature>
<evidence type="ECO:0000313" key="4">
    <source>
        <dbReference type="WormBase" id="Y54G2A.19"/>
    </source>
</evidence>
<dbReference type="Proteomes" id="UP000001940">
    <property type="component" value="Chromosome IV"/>
</dbReference>
<dbReference type="InParanoid" id="Q9N3B4"/>
<dbReference type="PhylomeDB" id="Q9N3B4"/>
<feature type="compositionally biased region" description="Polar residues" evidence="1">
    <location>
        <begin position="61"/>
        <end position="73"/>
    </location>
</feature>
<dbReference type="KEGG" id="cel:CELE_Y54G2A.19"/>
<gene>
    <name evidence="2" type="ORF">CELE_Y54G2A.19</name>
    <name evidence="2 4" type="ORF">Y54G2A.19</name>
</gene>
<dbReference type="PaxDb" id="6239-Y54G2A.19"/>
<evidence type="ECO:0000313" key="2">
    <source>
        <dbReference type="EMBL" id="CCD83507.1"/>
    </source>
</evidence>
<dbReference type="AGR" id="WB:WBGene00021884"/>
<keyword evidence="3" id="KW-1185">Reference proteome</keyword>
<dbReference type="UCSC" id="Y54G2A.19">
    <property type="organism name" value="c. elegans"/>
</dbReference>
<dbReference type="WormBase" id="Y54G2A.19">
    <property type="protein sequence ID" value="CE25461"/>
    <property type="gene ID" value="WBGene00021884"/>
</dbReference>
<organism evidence="2 3">
    <name type="scientific">Caenorhabditis elegans</name>
    <dbReference type="NCBI Taxonomy" id="6239"/>
    <lineage>
        <taxon>Eukaryota</taxon>
        <taxon>Metazoa</taxon>
        <taxon>Ecdysozoa</taxon>
        <taxon>Nematoda</taxon>
        <taxon>Chromadorea</taxon>
        <taxon>Rhabditida</taxon>
        <taxon>Rhabditina</taxon>
        <taxon>Rhabditomorpha</taxon>
        <taxon>Rhabditoidea</taxon>
        <taxon>Rhabditidae</taxon>
        <taxon>Peloderinae</taxon>
        <taxon>Caenorhabditis</taxon>
    </lineage>
</organism>
<dbReference type="CTD" id="190280"/>
<dbReference type="GeneID" id="190280"/>
<dbReference type="EMBL" id="BX284604">
    <property type="protein sequence ID" value="CCD83507.1"/>
    <property type="molecule type" value="Genomic_DNA"/>
</dbReference>
<feature type="region of interest" description="Disordered" evidence="1">
    <location>
        <begin position="1"/>
        <end position="107"/>
    </location>
</feature>
<reference evidence="2 3" key="1">
    <citation type="journal article" date="1998" name="Science">
        <title>Genome sequence of the nematode C. elegans: a platform for investigating biology.</title>
        <authorList>
            <consortium name="The C. elegans sequencing consortium"/>
            <person name="Sulson J.E."/>
            <person name="Waterston R."/>
        </authorList>
    </citation>
    <scope>NUCLEOTIDE SEQUENCE [LARGE SCALE GENOMIC DNA]</scope>
    <source>
        <strain evidence="2 3">Bristol N2</strain>
    </source>
</reference>
<name>Q9N3B4_CAEEL</name>
<evidence type="ECO:0000313" key="3">
    <source>
        <dbReference type="Proteomes" id="UP000001940"/>
    </source>
</evidence>
<dbReference type="AlphaFoldDB" id="Q9N3B4"/>
<dbReference type="HOGENOM" id="CLU_2212318_0_0_1"/>
<feature type="compositionally biased region" description="Basic and acidic residues" evidence="1">
    <location>
        <begin position="34"/>
        <end position="51"/>
    </location>
</feature>
<evidence type="ECO:0000256" key="1">
    <source>
        <dbReference type="SAM" id="MobiDB-lite"/>
    </source>
</evidence>
<accession>Q9N3B4</accession>
<dbReference type="Bgee" id="WBGene00021884">
    <property type="expression patterns" value="Expressed in germ line (C elegans) and 4 other cell types or tissues"/>
</dbReference>
<proteinExistence type="predicted"/>
<sequence length="107" mass="11888">MSKSSNSDSQKSLPSPGHPSTGRPDLDLITDPLEEQRLEPQRDSHRSDTRGHPSTGRKSHNSTSAQSSVYNSRTDPENAAMDSDEELRKMMEGFVDDEESDPTYEPP</sequence>